<dbReference type="EMBL" id="JAUJFL010000004">
    <property type="protein sequence ID" value="KAK2605642.1"/>
    <property type="molecule type" value="Genomic_DNA"/>
</dbReference>
<evidence type="ECO:0000256" key="4">
    <source>
        <dbReference type="PROSITE-ProRule" id="PRU00023"/>
    </source>
</evidence>
<feature type="repeat" description="ANK" evidence="4">
    <location>
        <begin position="657"/>
        <end position="689"/>
    </location>
</feature>
<keyword evidence="2" id="KW-0547">Nucleotide-binding</keyword>
<feature type="domain" description="Protein kinase" evidence="5">
    <location>
        <begin position="851"/>
        <end position="1117"/>
    </location>
</feature>
<feature type="repeat" description="ANK" evidence="4">
    <location>
        <begin position="691"/>
        <end position="723"/>
    </location>
</feature>
<dbReference type="Pfam" id="PF24883">
    <property type="entry name" value="NPHP3_N"/>
    <property type="match status" value="1"/>
</dbReference>
<evidence type="ECO:0000313" key="6">
    <source>
        <dbReference type="EMBL" id="KAK2605642.1"/>
    </source>
</evidence>
<dbReference type="Proteomes" id="UP001265746">
    <property type="component" value="Unassembled WGS sequence"/>
</dbReference>
<dbReference type="PROSITE" id="PS50297">
    <property type="entry name" value="ANK_REP_REGION"/>
    <property type="match status" value="2"/>
</dbReference>
<dbReference type="GO" id="GO:0005524">
    <property type="term" value="F:ATP binding"/>
    <property type="evidence" value="ECO:0007669"/>
    <property type="project" value="UniProtKB-KW"/>
</dbReference>
<dbReference type="InterPro" id="IPR056884">
    <property type="entry name" value="NPHP3-like_N"/>
</dbReference>
<dbReference type="SMART" id="SM00248">
    <property type="entry name" value="ANK"/>
    <property type="match status" value="5"/>
</dbReference>
<dbReference type="Pfam" id="PF22939">
    <property type="entry name" value="WHD_GPIID"/>
    <property type="match status" value="1"/>
</dbReference>
<evidence type="ECO:0000256" key="3">
    <source>
        <dbReference type="ARBA" id="ARBA00022840"/>
    </source>
</evidence>
<keyword evidence="7" id="KW-1185">Reference proteome</keyword>
<organism evidence="6 7">
    <name type="scientific">Phomopsis amygdali</name>
    <name type="common">Fusicoccum amygdali</name>
    <dbReference type="NCBI Taxonomy" id="1214568"/>
    <lineage>
        <taxon>Eukaryota</taxon>
        <taxon>Fungi</taxon>
        <taxon>Dikarya</taxon>
        <taxon>Ascomycota</taxon>
        <taxon>Pezizomycotina</taxon>
        <taxon>Sordariomycetes</taxon>
        <taxon>Sordariomycetidae</taxon>
        <taxon>Diaporthales</taxon>
        <taxon>Diaporthaceae</taxon>
        <taxon>Diaporthe</taxon>
    </lineage>
</organism>
<sequence>MSDPLSIATSLIALIQVTAKATEYLRDVKDGGKERMKLRDELRSVTCLLEMLHDRVEEQHGSDSEDALKPAAIASLAGPDGPLERMKATMENIVSKLAPQAGLRRLAQPFKWPFDKKDVLELFATIERLKTHFTLVLQNDLWALSKLTSEKVDQITGAGKTRLASLVIDLIETQYTSPNNLLAYFYFDYNQRESQTQLEMVSSLLEQVLRQMSRSSLPEEVQSLYRKHVQKRTRPTVKQLSEVFKKLLSSRSNIFIVIDALDECAPSDELALELIQTIKDLGNNIRLLITSRTSTNFESWFEDAARIDIAAQDQDVRLFLETKIPEQSRLAKHIRADPKLQDDIVRNIAESARGMFLLATLNLDSLSRKLTRRDVRSSLSILPKTLDATYEQALERIRTQAEEDVELAETVILWILCARRPLSVLELQHMYAVHLLTQDDDEELITLVDDDLPPGEIVTGVCGGLIVVDAASKTVRLVHYTAQDYLLRTHAEHLHEPRLELAKLSLNYLQLLNFSDGPILSDNIMAKRLDSFPFLEYAAKYWGSELYGVQIETFWGAIYRFLSNEVAVSVTSQVWSLPRHRYTYWSRGFPTDVPALVLAASFHLPEVLERLVNQGHDIEGSGSDKETPLIRSARLGHAENITTLLRLGAKITAADVAGETSIECATLAGKAPAVKALIDGGADVNTVTGTAGWSLLMSAVSSGSIETVKLLIEGGADLLTRTTWGETALSLATVSGQEAIANLLMDSGAILPLNRAGRRATLQASRKGLASLVSRLTSFSGDYEAVADAGIQREPVALGPELAQIAEIDGEESDDPPNQPKQPLAMRSEDDFSLEVALEGVAYQRGFHRRYNLLEKLGKGHFAEVFLCSSKVTSVRHAVKILSFSRGDAIKAVGVNAEIQVLNKLRHPNILALIDTMVSDAMDQICLVLELAPEGELFNFIVVRQKLTQEESRSIFRQLFSALAYIHEEGWAHRDIKPENILMSSANSIKLADFGLAVNLRNLPDQMDDALCGTPSYVAPEILVDSRHRLYSYPVDVWSAGVVLYICLCGFPPFSDELYSKDFPYTLSQQIKLGRFDYPSPYWDPVGDSALDLIDSMIVVDPEKRFVVEQCLSHPWMLGIEGKNNLQDDNHPKEDG</sequence>
<dbReference type="SUPFAM" id="SSF52540">
    <property type="entry name" value="P-loop containing nucleoside triphosphate hydrolases"/>
    <property type="match status" value="1"/>
</dbReference>
<dbReference type="SMART" id="SM00220">
    <property type="entry name" value="S_TKc"/>
    <property type="match status" value="1"/>
</dbReference>
<comment type="caution">
    <text evidence="6">The sequence shown here is derived from an EMBL/GenBank/DDBJ whole genome shotgun (WGS) entry which is preliminary data.</text>
</comment>
<name>A0AAD9SE82_PHOAM</name>
<dbReference type="AlphaFoldDB" id="A0AAD9SE82"/>
<dbReference type="Gene3D" id="1.25.40.20">
    <property type="entry name" value="Ankyrin repeat-containing domain"/>
    <property type="match status" value="1"/>
</dbReference>
<dbReference type="PANTHER" id="PTHR24347">
    <property type="entry name" value="SERINE/THREONINE-PROTEIN KINASE"/>
    <property type="match status" value="1"/>
</dbReference>
<dbReference type="Gene3D" id="3.40.50.300">
    <property type="entry name" value="P-loop containing nucleotide triphosphate hydrolases"/>
    <property type="match status" value="1"/>
</dbReference>
<dbReference type="Pfam" id="PF00069">
    <property type="entry name" value="Pkinase"/>
    <property type="match status" value="1"/>
</dbReference>
<dbReference type="Pfam" id="PF12796">
    <property type="entry name" value="Ank_2"/>
    <property type="match status" value="1"/>
</dbReference>
<evidence type="ECO:0000256" key="1">
    <source>
        <dbReference type="ARBA" id="ARBA00022737"/>
    </source>
</evidence>
<feature type="repeat" description="ANK" evidence="4">
    <location>
        <begin position="624"/>
        <end position="656"/>
    </location>
</feature>
<dbReference type="Gene3D" id="1.10.510.10">
    <property type="entry name" value="Transferase(Phosphotransferase) domain 1"/>
    <property type="match status" value="1"/>
</dbReference>
<evidence type="ECO:0000313" key="7">
    <source>
        <dbReference type="Proteomes" id="UP001265746"/>
    </source>
</evidence>
<dbReference type="InterPro" id="IPR054471">
    <property type="entry name" value="GPIID_WHD"/>
</dbReference>
<dbReference type="SUPFAM" id="SSF48403">
    <property type="entry name" value="Ankyrin repeat"/>
    <property type="match status" value="1"/>
</dbReference>
<dbReference type="GO" id="GO:0004672">
    <property type="term" value="F:protein kinase activity"/>
    <property type="evidence" value="ECO:0007669"/>
    <property type="project" value="InterPro"/>
</dbReference>
<dbReference type="FunFam" id="1.10.510.10:FF:000571">
    <property type="entry name" value="Maternal embryonic leucine zipper kinase"/>
    <property type="match status" value="1"/>
</dbReference>
<accession>A0AAD9SE82</accession>
<keyword evidence="4" id="KW-0040">ANK repeat</keyword>
<keyword evidence="3" id="KW-0067">ATP-binding</keyword>
<dbReference type="InterPro" id="IPR002110">
    <property type="entry name" value="Ankyrin_rpt"/>
</dbReference>
<reference evidence="6" key="1">
    <citation type="submission" date="2023-06" db="EMBL/GenBank/DDBJ databases">
        <authorList>
            <person name="Noh H."/>
        </authorList>
    </citation>
    <scope>NUCLEOTIDE SEQUENCE</scope>
    <source>
        <strain evidence="6">DUCC20226</strain>
    </source>
</reference>
<dbReference type="InterPro" id="IPR027417">
    <property type="entry name" value="P-loop_NTPase"/>
</dbReference>
<gene>
    <name evidence="6" type="ORF">N8I77_008466</name>
</gene>
<evidence type="ECO:0000256" key="2">
    <source>
        <dbReference type="ARBA" id="ARBA00022741"/>
    </source>
</evidence>
<dbReference type="PROSITE" id="PS50088">
    <property type="entry name" value="ANK_REPEAT"/>
    <property type="match status" value="3"/>
</dbReference>
<dbReference type="PROSITE" id="PS50011">
    <property type="entry name" value="PROTEIN_KINASE_DOM"/>
    <property type="match status" value="1"/>
</dbReference>
<keyword evidence="1" id="KW-0677">Repeat</keyword>
<dbReference type="InterPro" id="IPR000719">
    <property type="entry name" value="Prot_kinase_dom"/>
</dbReference>
<evidence type="ECO:0000259" key="5">
    <source>
        <dbReference type="PROSITE" id="PS50011"/>
    </source>
</evidence>
<dbReference type="SUPFAM" id="SSF56112">
    <property type="entry name" value="Protein kinase-like (PK-like)"/>
    <property type="match status" value="1"/>
</dbReference>
<protein>
    <recommendedName>
        <fullName evidence="5">Protein kinase domain-containing protein</fullName>
    </recommendedName>
</protein>
<dbReference type="CDD" id="cd05117">
    <property type="entry name" value="STKc_CAMK"/>
    <property type="match status" value="1"/>
</dbReference>
<dbReference type="InterPro" id="IPR011009">
    <property type="entry name" value="Kinase-like_dom_sf"/>
</dbReference>
<proteinExistence type="predicted"/>
<dbReference type="InterPro" id="IPR036770">
    <property type="entry name" value="Ankyrin_rpt-contain_sf"/>
</dbReference>